<proteinExistence type="predicted"/>
<organism evidence="2 3">
    <name type="scientific">Tanacetum coccineum</name>
    <dbReference type="NCBI Taxonomy" id="301880"/>
    <lineage>
        <taxon>Eukaryota</taxon>
        <taxon>Viridiplantae</taxon>
        <taxon>Streptophyta</taxon>
        <taxon>Embryophyta</taxon>
        <taxon>Tracheophyta</taxon>
        <taxon>Spermatophyta</taxon>
        <taxon>Magnoliopsida</taxon>
        <taxon>eudicotyledons</taxon>
        <taxon>Gunneridae</taxon>
        <taxon>Pentapetalae</taxon>
        <taxon>asterids</taxon>
        <taxon>campanulids</taxon>
        <taxon>Asterales</taxon>
        <taxon>Asteraceae</taxon>
        <taxon>Asteroideae</taxon>
        <taxon>Anthemideae</taxon>
        <taxon>Anthemidinae</taxon>
        <taxon>Tanacetum</taxon>
    </lineage>
</organism>
<protein>
    <submittedName>
        <fullName evidence="2">Reverse transcriptase domain-containing protein</fullName>
    </submittedName>
</protein>
<reference evidence="2" key="2">
    <citation type="submission" date="2022-01" db="EMBL/GenBank/DDBJ databases">
        <authorList>
            <person name="Yamashiro T."/>
            <person name="Shiraishi A."/>
            <person name="Satake H."/>
            <person name="Nakayama K."/>
        </authorList>
    </citation>
    <scope>NUCLEOTIDE SEQUENCE</scope>
</reference>
<keyword evidence="2" id="KW-0808">Transferase</keyword>
<dbReference type="EMBL" id="BQNB010012400">
    <property type="protein sequence ID" value="GJT03123.1"/>
    <property type="molecule type" value="Genomic_DNA"/>
</dbReference>
<comment type="caution">
    <text evidence="2">The sequence shown here is derived from an EMBL/GenBank/DDBJ whole genome shotgun (WGS) entry which is preliminary data.</text>
</comment>
<evidence type="ECO:0000256" key="1">
    <source>
        <dbReference type="SAM" id="MobiDB-lite"/>
    </source>
</evidence>
<sequence>MWAKVGEGQLIGPELVQETTEKISQIKDRLKAARESSRKDMPDKKEASKFSVGDMSLLNSVLLERCVRFGKKGKLAPRFVRPFEIIEKKCLADPTLKVPLDEIRVYAKLNFVEEPVEILEREFKKLKRSRIAIVKVRLPSVVRLLERMGTPTQVCVWSCPNFSAPAGRPFSSNSPGVVTKMKQIIVMIIEKTELLNHELVDLIVTSVRKENKIALPVCWQLGREVLKRCATQLKPHLPKKVAEEVCSPLMETIPSTTDMSKLREEASRKRKLECLDGSRSIPVAWTNERPLENKELNAIIGAWFTLWRD</sequence>
<accession>A0ABQ5APP6</accession>
<dbReference type="PANTHER" id="PTHR46148">
    <property type="entry name" value="CHROMO DOMAIN-CONTAINING PROTEIN"/>
    <property type="match status" value="1"/>
</dbReference>
<feature type="region of interest" description="Disordered" evidence="1">
    <location>
        <begin position="27"/>
        <end position="47"/>
    </location>
</feature>
<reference evidence="2" key="1">
    <citation type="journal article" date="2022" name="Int. J. Mol. Sci.">
        <title>Draft Genome of Tanacetum Coccineum: Genomic Comparison of Closely Related Tanacetum-Family Plants.</title>
        <authorList>
            <person name="Yamashiro T."/>
            <person name="Shiraishi A."/>
            <person name="Nakayama K."/>
            <person name="Satake H."/>
        </authorList>
    </citation>
    <scope>NUCLEOTIDE SEQUENCE</scope>
</reference>
<name>A0ABQ5APP6_9ASTR</name>
<evidence type="ECO:0000313" key="2">
    <source>
        <dbReference type="EMBL" id="GJT03123.1"/>
    </source>
</evidence>
<dbReference type="PANTHER" id="PTHR46148:SF59">
    <property type="entry name" value="NUCLEOTIDYLTRANSFERASE, RIBONUCLEASE H"/>
    <property type="match status" value="1"/>
</dbReference>
<keyword evidence="3" id="KW-1185">Reference proteome</keyword>
<evidence type="ECO:0000313" key="3">
    <source>
        <dbReference type="Proteomes" id="UP001151760"/>
    </source>
</evidence>
<keyword evidence="2" id="KW-0695">RNA-directed DNA polymerase</keyword>
<keyword evidence="2" id="KW-0548">Nucleotidyltransferase</keyword>
<gene>
    <name evidence="2" type="ORF">Tco_0824292</name>
</gene>
<dbReference type="Proteomes" id="UP001151760">
    <property type="component" value="Unassembled WGS sequence"/>
</dbReference>
<dbReference type="GO" id="GO:0003964">
    <property type="term" value="F:RNA-directed DNA polymerase activity"/>
    <property type="evidence" value="ECO:0007669"/>
    <property type="project" value="UniProtKB-KW"/>
</dbReference>